<reference evidence="4" key="1">
    <citation type="submission" date="2024-06" db="UniProtKB">
        <authorList>
            <consortium name="RefSeq"/>
        </authorList>
    </citation>
    <scope>NUCLEOTIDE SEQUENCE [LARGE SCALE GENOMIC DNA]</scope>
    <source>
        <strain evidence="4">J_2021</strain>
    </source>
</reference>
<feature type="region of interest" description="Disordered" evidence="2">
    <location>
        <begin position="1113"/>
        <end position="1138"/>
    </location>
</feature>
<dbReference type="PaxDb" id="8355-A0A1L8H9H8"/>
<feature type="compositionally biased region" description="Polar residues" evidence="2">
    <location>
        <begin position="587"/>
        <end position="599"/>
    </location>
</feature>
<feature type="compositionally biased region" description="Polar residues" evidence="2">
    <location>
        <begin position="736"/>
        <end position="750"/>
    </location>
</feature>
<evidence type="ECO:0000256" key="2">
    <source>
        <dbReference type="SAM" id="MobiDB-lite"/>
    </source>
</evidence>
<feature type="region of interest" description="Disordered" evidence="2">
    <location>
        <begin position="329"/>
        <end position="357"/>
    </location>
</feature>
<feature type="region of interest" description="Disordered" evidence="2">
    <location>
        <begin position="524"/>
        <end position="600"/>
    </location>
</feature>
<feature type="region of interest" description="Disordered" evidence="2">
    <location>
        <begin position="1260"/>
        <end position="1313"/>
    </location>
</feature>
<dbReference type="InterPro" id="IPR032769">
    <property type="entry name" value="NCKAP5_C"/>
</dbReference>
<dbReference type="GeneID" id="100037116"/>
<name>A0A1L8H9H8_XENLA</name>
<feature type="region of interest" description="Disordered" evidence="2">
    <location>
        <begin position="888"/>
        <end position="957"/>
    </location>
</feature>
<dbReference type="Bgee" id="100037116">
    <property type="expression patterns" value="Expressed in egg cell and 19 other cell types or tissues"/>
</dbReference>
<dbReference type="PANTHER" id="PTHR21740:SF3">
    <property type="entry name" value="NCK-ASSOCIATED PROTEIN 5-LIKE"/>
    <property type="match status" value="1"/>
</dbReference>
<feature type="compositionally biased region" description="Low complexity" evidence="2">
    <location>
        <begin position="843"/>
        <end position="853"/>
    </location>
</feature>
<evidence type="ECO:0000313" key="4">
    <source>
        <dbReference type="Proteomes" id="UP000186698"/>
    </source>
</evidence>
<dbReference type="Pfam" id="PF15246">
    <property type="entry name" value="NCKAP5"/>
    <property type="match status" value="1"/>
</dbReference>
<feature type="compositionally biased region" description="Basic and acidic residues" evidence="2">
    <location>
        <begin position="693"/>
        <end position="703"/>
    </location>
</feature>
<feature type="compositionally biased region" description="Basic and acidic residues" evidence="2">
    <location>
        <begin position="931"/>
        <end position="957"/>
    </location>
</feature>
<evidence type="ECO:0000256" key="1">
    <source>
        <dbReference type="SAM" id="Coils"/>
    </source>
</evidence>
<gene>
    <name evidence="5 6" type="primary">nckap5l.S</name>
    <name evidence="5" type="synonym">nckap5l</name>
</gene>
<dbReference type="PANTHER" id="PTHR21740">
    <property type="entry name" value="NCK-ASSOCIATED PROTEIN 5"/>
    <property type="match status" value="1"/>
</dbReference>
<dbReference type="RefSeq" id="XP_018103395.1">
    <property type="nucleotide sequence ID" value="XM_018247906.2"/>
</dbReference>
<feature type="compositionally biased region" description="Polar residues" evidence="2">
    <location>
        <begin position="524"/>
        <end position="553"/>
    </location>
</feature>
<feature type="region of interest" description="Disordered" evidence="2">
    <location>
        <begin position="1021"/>
        <end position="1091"/>
    </location>
</feature>
<dbReference type="GO" id="GO:0007019">
    <property type="term" value="P:microtubule depolymerization"/>
    <property type="evidence" value="ECO:0000318"/>
    <property type="project" value="GO_Central"/>
</dbReference>
<feature type="compositionally biased region" description="Basic and acidic residues" evidence="2">
    <location>
        <begin position="1197"/>
        <end position="1206"/>
    </location>
</feature>
<dbReference type="GO" id="GO:0035371">
    <property type="term" value="C:microtubule plus-end"/>
    <property type="evidence" value="ECO:0000318"/>
    <property type="project" value="GO_Central"/>
</dbReference>
<dbReference type="OMA" id="QPHTYGA"/>
<feature type="region of interest" description="Disordered" evidence="2">
    <location>
        <begin position="1197"/>
        <end position="1232"/>
    </location>
</feature>
<feature type="compositionally biased region" description="Basic and acidic residues" evidence="2">
    <location>
        <begin position="888"/>
        <end position="909"/>
    </location>
</feature>
<feature type="compositionally biased region" description="Polar residues" evidence="2">
    <location>
        <begin position="1207"/>
        <end position="1225"/>
    </location>
</feature>
<organism evidence="4 5">
    <name type="scientific">Xenopus laevis</name>
    <name type="common">African clawed frog</name>
    <dbReference type="NCBI Taxonomy" id="8355"/>
    <lineage>
        <taxon>Eukaryota</taxon>
        <taxon>Metazoa</taxon>
        <taxon>Chordata</taxon>
        <taxon>Craniata</taxon>
        <taxon>Vertebrata</taxon>
        <taxon>Euteleostomi</taxon>
        <taxon>Amphibia</taxon>
        <taxon>Batrachia</taxon>
        <taxon>Anura</taxon>
        <taxon>Pipoidea</taxon>
        <taxon>Pipidae</taxon>
        <taxon>Xenopodinae</taxon>
        <taxon>Xenopus</taxon>
        <taxon>Xenopus</taxon>
    </lineage>
</organism>
<protein>
    <submittedName>
        <fullName evidence="5">Uncharacterized protein LOC100037116 isoform X1</fullName>
    </submittedName>
</protein>
<feature type="region of interest" description="Disordered" evidence="2">
    <location>
        <begin position="678"/>
        <end position="876"/>
    </location>
</feature>
<dbReference type="Proteomes" id="UP000186698">
    <property type="component" value="Chromosome 2S"/>
</dbReference>
<reference evidence="5" key="2">
    <citation type="submission" date="2025-08" db="UniProtKB">
        <authorList>
            <consortium name="RefSeq"/>
        </authorList>
    </citation>
    <scope>IDENTIFICATION</scope>
    <source>
        <strain evidence="5">J_2021</strain>
        <tissue evidence="5">Erythrocytes</tissue>
    </source>
</reference>
<feature type="compositionally biased region" description="Basic and acidic residues" evidence="2">
    <location>
        <begin position="1035"/>
        <end position="1052"/>
    </location>
</feature>
<feature type="compositionally biased region" description="Pro residues" evidence="2">
    <location>
        <begin position="1081"/>
        <end position="1091"/>
    </location>
</feature>
<dbReference type="AGR" id="Xenbase:XB-GENE-6255266"/>
<dbReference type="InterPro" id="IPR026163">
    <property type="entry name" value="Nckap5l"/>
</dbReference>
<sequence length="1313" mass="143143">MEVCDRRESSCRSNGGLRIVPEDWLKCCRSNAHPSPGNEITRERMTSEVEDEIRLLTGGASEPFVIQDLLERLREIEAENTALAQANETQRETYERCLDEVANHVVQALLNQKDLREECIKLKKRVFDLERQNRTLNDLFHKKLQLSSGSSPEIHPLQIPFDSQSGELERLSGSLPFGQCAAHREENQRSSRAQSSCRSLDAMSPFLRKKAQILEVLRRLEATGSQSGSSCTAPPFLLGPPILLGGVSTGGNGLRLGSDQGIDYLNGEGLTPPELGGDEPWTSCLLLAQNGWEELLKWKAVQREPPAGSPGEGGGERLGLAVGDDAQQLERQAEGSSSSSDDDLGDTPPLPSELRQRVPLTDFAKGLGHCLCSHGDKRMPVEGHSDGLNRGHIGHLHSLTCYSRSLRDMVESPNPQLSVTQQMVTERGDSLSWSSGKQPVLDGLVNTCSPTSGAASVQRDTSVLNLKNASLDLPDDDLQSSSGIPNPTSVDPQDTLISSSEPRTPHIPSPAKFLKFLKLPSSGEKLQNPNSLRLSPQLTQSSKIPCRSNNYESFPSPRLGRKGIEDVPDPNTDHEPTPHSGLPLSEPNRQGQCERTPNSMIKRPEVQCCTKKSHDYENIPPRTSELPTTNQISESLEVSSHLSGGVCTANCTPGLCIHSQGNCSEDTKSHVSAPFIRKPVASRKPPETPGHLPFRERMGKLRGADPQGGDIAVTGTESNSMVDGSDSRPSMKRSVGVSSLRTPEPGSTESYPPRYHGQKAESARTRQPGTHCPLSSPHGPRTPAKAPPVPNKSPRSPHGSPTKLPAKSPSKATAKPLISRPLSEEVRPGSRQANHASEEKQKAQSAGAGKKNATCSENACPRNASPQGTESLPLSALHSAIEEKVMKGIKENMLRLQEQHRTPSPDPKQRNSSGIANWFGLKKSKLPALSRRPEPGRLKEDKRERTTGGVPRSKEVKGESLNISMLMEKAEDLRKALQEERAYINGLSIEKTRSAASVEPTPNPRPLTADNFMQQLLNRVDGKDPQTDGQVEGKAPLRDFPRLSPESKEARPFRPQRNGIVTYVQRSEQKSLEQKREVVVPPDPGRIPEPIPSQHFAACDSLTRTLDSGIGTFPPPDYCGGTPNKGTPKLKPRLESPSVLPMGRFSAFPKVPRRARTLERDIRGVEEMFSSGQHQSVPAFHALLAEPEPPMGHRVYVEDSSREHSRPQQGKNWTFPNAKVSTNSADGFRSRNHDLEEIPSEGDRDCDVSGYAHPSLCFLGSVSSRTPSTSEVGEEGTSETKSRDNEQCQTGLENSESLSDSLYDSLSSCGSQG</sequence>
<accession>A0A1L8H9H8</accession>
<dbReference type="CTD" id="100037116"/>
<feature type="domain" description="Nck-associated protein 5 C-terminal" evidence="3">
    <location>
        <begin position="878"/>
        <end position="1162"/>
    </location>
</feature>
<feature type="coiled-coil region" evidence="1">
    <location>
        <begin position="66"/>
        <end position="132"/>
    </location>
</feature>
<evidence type="ECO:0000313" key="6">
    <source>
        <dbReference type="Xenbase" id="XB-GENE-6255266"/>
    </source>
</evidence>
<feature type="compositionally biased region" description="Polar residues" evidence="2">
    <location>
        <begin position="483"/>
        <end position="502"/>
    </location>
</feature>
<keyword evidence="1" id="KW-0175">Coiled coil</keyword>
<dbReference type="OrthoDB" id="8930856at2759"/>
<dbReference type="Xenbase" id="XB-GENE-6255266">
    <property type="gene designation" value="nckap5l.S"/>
</dbReference>
<feature type="compositionally biased region" description="Low complexity" evidence="2">
    <location>
        <begin position="1292"/>
        <end position="1313"/>
    </location>
</feature>
<evidence type="ECO:0000259" key="3">
    <source>
        <dbReference type="Pfam" id="PF15246"/>
    </source>
</evidence>
<feature type="compositionally biased region" description="Basic and acidic residues" evidence="2">
    <location>
        <begin position="1067"/>
        <end position="1078"/>
    </location>
</feature>
<dbReference type="GO" id="GO:0001578">
    <property type="term" value="P:microtubule bundle formation"/>
    <property type="evidence" value="ECO:0000318"/>
    <property type="project" value="GO_Central"/>
</dbReference>
<feature type="region of interest" description="Disordered" evidence="2">
    <location>
        <begin position="472"/>
        <end position="509"/>
    </location>
</feature>
<evidence type="ECO:0000313" key="5">
    <source>
        <dbReference type="RefSeq" id="XP_018103395.1"/>
    </source>
</evidence>
<keyword evidence="4" id="KW-1185">Reference proteome</keyword>
<proteinExistence type="predicted"/>